<dbReference type="PANTHER" id="PTHR37950:SF1">
    <property type="entry name" value="4-HYDROXYPHENYLACETATE CATABOLISM PROTEIN"/>
    <property type="match status" value="1"/>
</dbReference>
<evidence type="ECO:0000313" key="2">
    <source>
        <dbReference type="Proteomes" id="UP000023268"/>
    </source>
</evidence>
<dbReference type="RefSeq" id="WP_035603650.1">
    <property type="nucleotide sequence ID" value="NZ_JEMG01000001.1"/>
</dbReference>
<dbReference type="PANTHER" id="PTHR37950">
    <property type="entry name" value="4-HYDROXYPHENYLACETATE CATABOLISM PROTEIN"/>
    <property type="match status" value="1"/>
</dbReference>
<dbReference type="OrthoDB" id="9814215at2"/>
<reference evidence="1 2" key="1">
    <citation type="submission" date="2014-02" db="EMBL/GenBank/DDBJ databases">
        <title>Draft Genome of Hylemonella gracilis isolated from the Niagara River.</title>
        <authorList>
            <person name="Pawlowski D.R."/>
            <person name="Koudelka G.B."/>
        </authorList>
    </citation>
    <scope>NUCLEOTIDE SEQUENCE [LARGE SCALE GENOMIC DNA]</scope>
    <source>
        <strain evidence="1 2">Niagara R</strain>
    </source>
</reference>
<dbReference type="Proteomes" id="UP000023268">
    <property type="component" value="Unassembled WGS sequence"/>
</dbReference>
<sequence>MPHIVVEYTPNLGELPFDAMLAAVTRRLAASPEIGDEADLKARVMRAEAFRVGLADEGRGFIHVTLRILAGRSPQAKKDLSQRVLAGMREHLPPLSDALIAHLSVEVVDMDRESYSKVRLS</sequence>
<dbReference type="EMBL" id="JEMG01000001">
    <property type="protein sequence ID" value="EYC49711.1"/>
    <property type="molecule type" value="Genomic_DNA"/>
</dbReference>
<dbReference type="GO" id="GO:0008704">
    <property type="term" value="F:5-carboxymethyl-2-hydroxymuconate delta-isomerase activity"/>
    <property type="evidence" value="ECO:0007669"/>
    <property type="project" value="InterPro"/>
</dbReference>
<dbReference type="InterPro" id="IPR014347">
    <property type="entry name" value="Tautomerase/MIF_sf"/>
</dbReference>
<dbReference type="SUPFAM" id="SSF55331">
    <property type="entry name" value="Tautomerase/MIF"/>
    <property type="match status" value="1"/>
</dbReference>
<dbReference type="STRING" id="1458275.AZ34_00610"/>
<evidence type="ECO:0000313" key="1">
    <source>
        <dbReference type="EMBL" id="EYC49711.1"/>
    </source>
</evidence>
<name>A0A016XD06_9BURK</name>
<dbReference type="Gene3D" id="3.30.429.10">
    <property type="entry name" value="Macrophage Migration Inhibitory Factor"/>
    <property type="match status" value="1"/>
</dbReference>
<dbReference type="Pfam" id="PF02962">
    <property type="entry name" value="CHMI"/>
    <property type="match status" value="1"/>
</dbReference>
<dbReference type="eggNOG" id="COG3232">
    <property type="taxonomic scope" value="Bacteria"/>
</dbReference>
<organism evidence="1 2">
    <name type="scientific">Hylemonella gracilis str. Niagara R</name>
    <dbReference type="NCBI Taxonomy" id="1458275"/>
    <lineage>
        <taxon>Bacteria</taxon>
        <taxon>Pseudomonadati</taxon>
        <taxon>Pseudomonadota</taxon>
        <taxon>Betaproteobacteria</taxon>
        <taxon>Burkholderiales</taxon>
        <taxon>Comamonadaceae</taxon>
        <taxon>Hylemonella</taxon>
    </lineage>
</organism>
<protein>
    <submittedName>
        <fullName evidence="1">5-carboxymethyl-2-hydroxymuconate isomerase</fullName>
    </submittedName>
</protein>
<accession>A0A016XD06</accession>
<gene>
    <name evidence="1" type="ORF">AZ34_00610</name>
</gene>
<keyword evidence="1" id="KW-0413">Isomerase</keyword>
<proteinExistence type="predicted"/>
<dbReference type="CDD" id="cd00580">
    <property type="entry name" value="CHMI"/>
    <property type="match status" value="1"/>
</dbReference>
<dbReference type="AlphaFoldDB" id="A0A016XD06"/>
<comment type="caution">
    <text evidence="1">The sequence shown here is derived from an EMBL/GenBank/DDBJ whole genome shotgun (WGS) entry which is preliminary data.</text>
</comment>
<dbReference type="InterPro" id="IPR004220">
    <property type="entry name" value="5-COMe_2-OHmuconate_Isoase"/>
</dbReference>